<dbReference type="Proteomes" id="UP000033647">
    <property type="component" value="Unassembled WGS sequence"/>
</dbReference>
<organism evidence="6 7">
    <name type="scientific">Zymoseptoria brevis</name>
    <dbReference type="NCBI Taxonomy" id="1047168"/>
    <lineage>
        <taxon>Eukaryota</taxon>
        <taxon>Fungi</taxon>
        <taxon>Dikarya</taxon>
        <taxon>Ascomycota</taxon>
        <taxon>Pezizomycotina</taxon>
        <taxon>Dothideomycetes</taxon>
        <taxon>Dothideomycetidae</taxon>
        <taxon>Mycosphaerellales</taxon>
        <taxon>Mycosphaerellaceae</taxon>
        <taxon>Zymoseptoria</taxon>
    </lineage>
</organism>
<dbReference type="GO" id="GO:0022857">
    <property type="term" value="F:transmembrane transporter activity"/>
    <property type="evidence" value="ECO:0007669"/>
    <property type="project" value="InterPro"/>
</dbReference>
<evidence type="ECO:0000256" key="2">
    <source>
        <dbReference type="ARBA" id="ARBA00022692"/>
    </source>
</evidence>
<evidence type="ECO:0000256" key="1">
    <source>
        <dbReference type="ARBA" id="ARBA00004141"/>
    </source>
</evidence>
<dbReference type="GO" id="GO:0016020">
    <property type="term" value="C:membrane"/>
    <property type="evidence" value="ECO:0007669"/>
    <property type="project" value="UniProtKB-SubCell"/>
</dbReference>
<feature type="transmembrane region" description="Helical" evidence="5">
    <location>
        <begin position="152"/>
        <end position="175"/>
    </location>
</feature>
<keyword evidence="3 5" id="KW-1133">Transmembrane helix</keyword>
<name>A0A0F4GVF9_9PEZI</name>
<dbReference type="PANTHER" id="PTHR23507:SF1">
    <property type="entry name" value="FI18259P1-RELATED"/>
    <property type="match status" value="1"/>
</dbReference>
<dbReference type="Gene3D" id="1.20.1250.20">
    <property type="entry name" value="MFS general substrate transporter like domains"/>
    <property type="match status" value="1"/>
</dbReference>
<reference evidence="6 7" key="1">
    <citation type="submission" date="2015-03" db="EMBL/GenBank/DDBJ databases">
        <title>RNA-seq based gene annotation and comparative genomics of four Zymoseptoria species reveal species-specific pathogenicity related genes and transposable element activity.</title>
        <authorList>
            <person name="Grandaubert J."/>
            <person name="Bhattacharyya A."/>
            <person name="Stukenbrock E.H."/>
        </authorList>
    </citation>
    <scope>NUCLEOTIDE SEQUENCE [LARGE SCALE GENOMIC DNA]</scope>
    <source>
        <strain evidence="6 7">Zb18110</strain>
    </source>
</reference>
<feature type="transmembrane region" description="Helical" evidence="5">
    <location>
        <begin position="35"/>
        <end position="55"/>
    </location>
</feature>
<dbReference type="AlphaFoldDB" id="A0A0F4GVF9"/>
<gene>
    <name evidence="6" type="ORF">TI39_contig298g00004</name>
</gene>
<keyword evidence="7" id="KW-1185">Reference proteome</keyword>
<feature type="transmembrane region" description="Helical" evidence="5">
    <location>
        <begin position="369"/>
        <end position="402"/>
    </location>
</feature>
<comment type="caution">
    <text evidence="6">The sequence shown here is derived from an EMBL/GenBank/DDBJ whole genome shotgun (WGS) entry which is preliminary data.</text>
</comment>
<proteinExistence type="predicted"/>
<evidence type="ECO:0000313" key="7">
    <source>
        <dbReference type="Proteomes" id="UP000033647"/>
    </source>
</evidence>
<dbReference type="EMBL" id="LAFY01000290">
    <property type="protein sequence ID" value="KJY01229.1"/>
    <property type="molecule type" value="Genomic_DNA"/>
</dbReference>
<dbReference type="OrthoDB" id="194139at2759"/>
<keyword evidence="4 5" id="KW-0472">Membrane</keyword>
<accession>A0A0F4GVF9</accession>
<evidence type="ECO:0000256" key="4">
    <source>
        <dbReference type="ARBA" id="ARBA00023136"/>
    </source>
</evidence>
<keyword evidence="2 5" id="KW-0812">Transmembrane</keyword>
<comment type="subcellular location">
    <subcellularLocation>
        <location evidence="1">Membrane</location>
        <topology evidence="1">Multi-pass membrane protein</topology>
    </subcellularLocation>
</comment>
<evidence type="ECO:0000256" key="5">
    <source>
        <dbReference type="SAM" id="Phobius"/>
    </source>
</evidence>
<evidence type="ECO:0000313" key="6">
    <source>
        <dbReference type="EMBL" id="KJY01229.1"/>
    </source>
</evidence>
<feature type="transmembrane region" description="Helical" evidence="5">
    <location>
        <begin position="422"/>
        <end position="445"/>
    </location>
</feature>
<protein>
    <submittedName>
        <fullName evidence="6">MFS transporter like protein</fullName>
    </submittedName>
</protein>
<sequence>MASSDQAGNDQTPLLPESAEAAISQHPLFSRRRRVLLILSASIFLADFGVVLAFAPNIAIYEAAICRQTHNSPSPTACKSAAVQSELALITGIKDTFGQIPGVLLALPYGFIADRIGRRPVLLLCFIGMILEEAACRLIAASASRIPLRVLWAAPAMQILGGGPQVLTSMSYAMLTDAFSPDERALVYYQLAAVVLIGETLAPLASAALMWRFDPWVPSLTGLSLIVLGASTAGLLPETMSVSSPSACPALATNSPEEEVSAPLGSSRTWMNTVKTGIQNMRTSNSIPSNIFYALAAFALGHTAPESVQLVVQYASVRFSWSIAQAGLLLTLKSIVTLIIMLLVLPQLSKIVGRRRSASARDYKVSQISVWTLFIGAGVMALAAHATVFALGLGILAAGWGYYSALRSFAVALVKPTQIATINTAIAMASSLGTMLAGPILATAFRRGIRSDGVAMGLPYAVEAVLLLAACFFLQCIGKSQESQGVAQ</sequence>
<feature type="transmembrane region" description="Helical" evidence="5">
    <location>
        <begin position="216"/>
        <end position="236"/>
    </location>
</feature>
<dbReference type="Pfam" id="PF07690">
    <property type="entry name" value="MFS_1"/>
    <property type="match status" value="1"/>
</dbReference>
<feature type="transmembrane region" description="Helical" evidence="5">
    <location>
        <begin position="457"/>
        <end position="475"/>
    </location>
</feature>
<feature type="transmembrane region" description="Helical" evidence="5">
    <location>
        <begin position="323"/>
        <end position="348"/>
    </location>
</feature>
<feature type="transmembrane region" description="Helical" evidence="5">
    <location>
        <begin position="187"/>
        <end position="210"/>
    </location>
</feature>
<dbReference type="InterPro" id="IPR011701">
    <property type="entry name" value="MFS"/>
</dbReference>
<dbReference type="PANTHER" id="PTHR23507">
    <property type="entry name" value="ZGC:174356"/>
    <property type="match status" value="1"/>
</dbReference>
<dbReference type="SUPFAM" id="SSF103473">
    <property type="entry name" value="MFS general substrate transporter"/>
    <property type="match status" value="1"/>
</dbReference>
<dbReference type="STRING" id="1047168.A0A0F4GVF9"/>
<dbReference type="InterPro" id="IPR036259">
    <property type="entry name" value="MFS_trans_sf"/>
</dbReference>
<evidence type="ECO:0000256" key="3">
    <source>
        <dbReference type="ARBA" id="ARBA00022989"/>
    </source>
</evidence>